<keyword evidence="4 5" id="KW-0472">Membrane</keyword>
<feature type="transmembrane region" description="Helical" evidence="5">
    <location>
        <begin position="86"/>
        <end position="108"/>
    </location>
</feature>
<dbReference type="Pfam" id="PF00892">
    <property type="entry name" value="EamA"/>
    <property type="match status" value="2"/>
</dbReference>
<evidence type="ECO:0000256" key="5">
    <source>
        <dbReference type="SAM" id="Phobius"/>
    </source>
</evidence>
<sequence>MAVPHIFLALITVFLWGFNFVVIKVGVMDMPPLFLTALRYFFAAVPLIFFLPRPKVPWKHMVVYGMVMGCAQFGLLYTAIKWGLPAGLASLVMQSQAFFTMALAVTLLGEIPLKSHIAGAAVAFGGLAVIGLERLNITAMVPLLMCVGAAFSWAIGNIVNRKVGRVNAVSFIAWTSLVPVLPLVILSLVLEGPQAIADGLALASPMTVMVVIYMAYGATIIGAGIWSYLLSRYPAGTVAPFSLLVPIVGFLGAYFAFNEEITLFEVIGSSLVVAGLALNVFGRRISFAGFRSARS</sequence>
<dbReference type="InterPro" id="IPR050638">
    <property type="entry name" value="AA-Vitamin_Transporters"/>
</dbReference>
<dbReference type="AlphaFoldDB" id="A0A1R3TSN4"/>
<feature type="transmembrane region" description="Helical" evidence="5">
    <location>
        <begin position="171"/>
        <end position="190"/>
    </location>
</feature>
<dbReference type="InterPro" id="IPR000620">
    <property type="entry name" value="EamA_dom"/>
</dbReference>
<protein>
    <submittedName>
        <fullName evidence="7">Putative amino-acid metabolite efflux pump</fullName>
    </submittedName>
</protein>
<dbReference type="STRING" id="1907666.DSM25559_3071"/>
<dbReference type="EMBL" id="FMUE01000007">
    <property type="protein sequence ID" value="SCX27843.1"/>
    <property type="molecule type" value="Genomic_DNA"/>
</dbReference>
<name>A0A1R3TSN4_9HYPH</name>
<feature type="transmembrane region" description="Helical" evidence="5">
    <location>
        <begin position="7"/>
        <end position="27"/>
    </location>
</feature>
<evidence type="ECO:0000259" key="6">
    <source>
        <dbReference type="Pfam" id="PF00892"/>
    </source>
</evidence>
<evidence type="ECO:0000313" key="7">
    <source>
        <dbReference type="EMBL" id="SCX27843.1"/>
    </source>
</evidence>
<feature type="transmembrane region" description="Helical" evidence="5">
    <location>
        <begin position="263"/>
        <end position="282"/>
    </location>
</feature>
<dbReference type="PANTHER" id="PTHR32322">
    <property type="entry name" value="INNER MEMBRANE TRANSPORTER"/>
    <property type="match status" value="1"/>
</dbReference>
<accession>A0A1R3TSN4</accession>
<keyword evidence="3 5" id="KW-1133">Transmembrane helix</keyword>
<dbReference type="GO" id="GO:0016020">
    <property type="term" value="C:membrane"/>
    <property type="evidence" value="ECO:0007669"/>
    <property type="project" value="UniProtKB-SubCell"/>
</dbReference>
<dbReference type="InterPro" id="IPR037185">
    <property type="entry name" value="EmrE-like"/>
</dbReference>
<feature type="domain" description="EamA" evidence="6">
    <location>
        <begin position="143"/>
        <end position="280"/>
    </location>
</feature>
<evidence type="ECO:0000256" key="2">
    <source>
        <dbReference type="ARBA" id="ARBA00022692"/>
    </source>
</evidence>
<evidence type="ECO:0000313" key="8">
    <source>
        <dbReference type="Proteomes" id="UP000187891"/>
    </source>
</evidence>
<gene>
    <name evidence="7" type="primary">eamA</name>
    <name evidence="7" type="ORF">DSM25559_3071</name>
</gene>
<dbReference type="SUPFAM" id="SSF103481">
    <property type="entry name" value="Multidrug resistance efflux transporter EmrE"/>
    <property type="match status" value="2"/>
</dbReference>
<feature type="transmembrane region" description="Helical" evidence="5">
    <location>
        <begin position="138"/>
        <end position="159"/>
    </location>
</feature>
<feature type="transmembrane region" description="Helical" evidence="5">
    <location>
        <begin position="63"/>
        <end position="80"/>
    </location>
</feature>
<feature type="transmembrane region" description="Helical" evidence="5">
    <location>
        <begin position="33"/>
        <end position="51"/>
    </location>
</feature>
<dbReference type="Proteomes" id="UP000187891">
    <property type="component" value="Unassembled WGS sequence"/>
</dbReference>
<evidence type="ECO:0000256" key="4">
    <source>
        <dbReference type="ARBA" id="ARBA00023136"/>
    </source>
</evidence>
<keyword evidence="2 5" id="KW-0812">Transmembrane</keyword>
<reference evidence="8" key="1">
    <citation type="submission" date="2016-10" db="EMBL/GenBank/DDBJ databases">
        <authorList>
            <person name="Wibberg D."/>
        </authorList>
    </citation>
    <scope>NUCLEOTIDE SEQUENCE [LARGE SCALE GENOMIC DNA]</scope>
</reference>
<evidence type="ECO:0000256" key="3">
    <source>
        <dbReference type="ARBA" id="ARBA00022989"/>
    </source>
</evidence>
<feature type="transmembrane region" description="Helical" evidence="5">
    <location>
        <begin position="210"/>
        <end position="230"/>
    </location>
</feature>
<organism evidence="7 8">
    <name type="scientific">Agrobacterium rosae</name>
    <dbReference type="NCBI Taxonomy" id="1972867"/>
    <lineage>
        <taxon>Bacteria</taxon>
        <taxon>Pseudomonadati</taxon>
        <taxon>Pseudomonadota</taxon>
        <taxon>Alphaproteobacteria</taxon>
        <taxon>Hyphomicrobiales</taxon>
        <taxon>Rhizobiaceae</taxon>
        <taxon>Rhizobium/Agrobacterium group</taxon>
        <taxon>Agrobacterium</taxon>
    </lineage>
</organism>
<dbReference type="RefSeq" id="WP_077120867.1">
    <property type="nucleotide sequence ID" value="NZ_FMUE01000007.1"/>
</dbReference>
<evidence type="ECO:0000256" key="1">
    <source>
        <dbReference type="ARBA" id="ARBA00004141"/>
    </source>
</evidence>
<feature type="domain" description="EamA" evidence="6">
    <location>
        <begin position="6"/>
        <end position="131"/>
    </location>
</feature>
<feature type="transmembrane region" description="Helical" evidence="5">
    <location>
        <begin position="237"/>
        <end position="257"/>
    </location>
</feature>
<comment type="subcellular location">
    <subcellularLocation>
        <location evidence="1">Membrane</location>
        <topology evidence="1">Multi-pass membrane protein</topology>
    </subcellularLocation>
</comment>
<dbReference type="PANTHER" id="PTHR32322:SF9">
    <property type="entry name" value="AMINO-ACID METABOLITE EFFLUX PUMP-RELATED"/>
    <property type="match status" value="1"/>
</dbReference>
<proteinExistence type="predicted"/>